<organism evidence="2">
    <name type="scientific">freshwater metagenome</name>
    <dbReference type="NCBI Taxonomy" id="449393"/>
    <lineage>
        <taxon>unclassified sequences</taxon>
        <taxon>metagenomes</taxon>
        <taxon>ecological metagenomes</taxon>
    </lineage>
</organism>
<dbReference type="GO" id="GO:0003700">
    <property type="term" value="F:DNA-binding transcription factor activity"/>
    <property type="evidence" value="ECO:0007669"/>
    <property type="project" value="InterPro"/>
</dbReference>
<name>A0A6J7CHY2_9ZZZZ</name>
<dbReference type="PANTHER" id="PTHR33164">
    <property type="entry name" value="TRANSCRIPTIONAL REGULATOR, MARR FAMILY"/>
    <property type="match status" value="1"/>
</dbReference>
<dbReference type="InterPro" id="IPR039422">
    <property type="entry name" value="MarR/SlyA-like"/>
</dbReference>
<gene>
    <name evidence="2" type="ORF">UFOPK3376_00087</name>
</gene>
<dbReference type="Pfam" id="PF01047">
    <property type="entry name" value="MarR"/>
    <property type="match status" value="1"/>
</dbReference>
<proteinExistence type="predicted"/>
<evidence type="ECO:0000259" key="1">
    <source>
        <dbReference type="PROSITE" id="PS50995"/>
    </source>
</evidence>
<dbReference type="PROSITE" id="PS50995">
    <property type="entry name" value="HTH_MARR_2"/>
    <property type="match status" value="1"/>
</dbReference>
<accession>A0A6J7CHY2</accession>
<dbReference type="InterPro" id="IPR000835">
    <property type="entry name" value="HTH_MarR-typ"/>
</dbReference>
<dbReference type="PRINTS" id="PR00598">
    <property type="entry name" value="HTHMARR"/>
</dbReference>
<sequence>MAMGSSRSAVDLRTAADLDVAVRIGSAWREMRRGASAAVLRDYLFGTAADALDAGQMDTLDVLIQQPAWRMSELAEALRVDPSTATRSVQRLVKVNLAGRHADIDDGRVVIVCATDAGRRLHKSIDVRRGEVISKLMSAFTPPERTDLADLLTRFVQRLDQVVDDLPRAAG</sequence>
<dbReference type="SMART" id="SM00347">
    <property type="entry name" value="HTH_MARR"/>
    <property type="match status" value="1"/>
</dbReference>
<reference evidence="2" key="1">
    <citation type="submission" date="2020-05" db="EMBL/GenBank/DDBJ databases">
        <authorList>
            <person name="Chiriac C."/>
            <person name="Salcher M."/>
            <person name="Ghai R."/>
            <person name="Kavagutti S V."/>
        </authorList>
    </citation>
    <scope>NUCLEOTIDE SEQUENCE</scope>
</reference>
<dbReference type="AlphaFoldDB" id="A0A6J7CHY2"/>
<dbReference type="InterPro" id="IPR036388">
    <property type="entry name" value="WH-like_DNA-bd_sf"/>
</dbReference>
<feature type="domain" description="HTH marR-type" evidence="1">
    <location>
        <begin position="17"/>
        <end position="157"/>
    </location>
</feature>
<dbReference type="EMBL" id="CAFBLP010000001">
    <property type="protein sequence ID" value="CAB4857917.1"/>
    <property type="molecule type" value="Genomic_DNA"/>
</dbReference>
<dbReference type="Gene3D" id="1.10.10.10">
    <property type="entry name" value="Winged helix-like DNA-binding domain superfamily/Winged helix DNA-binding domain"/>
    <property type="match status" value="1"/>
</dbReference>
<dbReference type="SUPFAM" id="SSF46785">
    <property type="entry name" value="Winged helix' DNA-binding domain"/>
    <property type="match status" value="1"/>
</dbReference>
<evidence type="ECO:0000313" key="2">
    <source>
        <dbReference type="EMBL" id="CAB4857917.1"/>
    </source>
</evidence>
<dbReference type="GO" id="GO:0006950">
    <property type="term" value="P:response to stress"/>
    <property type="evidence" value="ECO:0007669"/>
    <property type="project" value="TreeGrafter"/>
</dbReference>
<dbReference type="InterPro" id="IPR036390">
    <property type="entry name" value="WH_DNA-bd_sf"/>
</dbReference>
<protein>
    <submittedName>
        <fullName evidence="2">Unannotated protein</fullName>
    </submittedName>
</protein>
<dbReference type="PANTHER" id="PTHR33164:SF43">
    <property type="entry name" value="HTH-TYPE TRANSCRIPTIONAL REPRESSOR YETL"/>
    <property type="match status" value="1"/>
</dbReference>